<organism evidence="13 14">
    <name type="scientific">Mucilaginibacter limnophilus</name>
    <dbReference type="NCBI Taxonomy" id="1932778"/>
    <lineage>
        <taxon>Bacteria</taxon>
        <taxon>Pseudomonadati</taxon>
        <taxon>Bacteroidota</taxon>
        <taxon>Sphingobacteriia</taxon>
        <taxon>Sphingobacteriales</taxon>
        <taxon>Sphingobacteriaceae</taxon>
        <taxon>Mucilaginibacter</taxon>
    </lineage>
</organism>
<dbReference type="NCBIfam" id="TIGR04057">
    <property type="entry name" value="SusC_RagA_signa"/>
    <property type="match status" value="1"/>
</dbReference>
<reference evidence="13 14" key="1">
    <citation type="submission" date="2019-01" db="EMBL/GenBank/DDBJ databases">
        <authorList>
            <person name="Chen W.-M."/>
        </authorList>
    </citation>
    <scope>NUCLEOTIDE SEQUENCE [LARGE SCALE GENOMIC DNA]</scope>
    <source>
        <strain evidence="13 14">YBJ-36</strain>
    </source>
</reference>
<dbReference type="InterPro" id="IPR008756">
    <property type="entry name" value="Peptidase_M56"/>
</dbReference>
<evidence type="ECO:0000256" key="4">
    <source>
        <dbReference type="ARBA" id="ARBA00022475"/>
    </source>
</evidence>
<sequence length="584" mass="64861">MAWWQYLILANLYLVLFYGFYALLLRKETFFQLNRVYLVASAMLSFIIPVIQADWVQNLFITRQVKTVIYNGPVILYRFTPVEESVSVGEILAYLYLTGILILAGKLIYQFIRLSNLTAEDEKGVAYSFFKKIKISRELDQNDVIAAHELVHARQWHSVDVLLIEVVSIICWFNPVVYLYRKAIRHIHEFIADSQVVNGGADKADYAMLLLSHTLNAPAHKLVNPFFNNSLLKQRIIMLQKNRSARVKLLKYGLSAPLFAAMLILSSATVNDVHAVQSIKIKTADVLETPITEVRLSSPAPGSNNVPVANKDKNITVELTTSVKSTAPIIDTVPANNSPVFTQVEEQPVFPGGINGFGQYLGRNIRYPAEARNKKIAGRVFLNFIVEKDGSLSDIKVMRGIGGGCDEEAMRVLKNSPKWTPGKQNGKVVRVQYTVPIQFDLATDEPQKTGYNKPAMLDAVTVVSYATREEADVKAATELKGNNDVTVTGYGLKKESTDKFTVVGLGSNDTLKNSGNFVIKFTPNSSANKALVIIDGKESSYDYLSKMNVNTIQSISVLKDNSATSIYGTKGKNGVLLITTKRDK</sequence>
<dbReference type="InterPro" id="IPR039426">
    <property type="entry name" value="TonB-dep_rcpt-like"/>
</dbReference>
<keyword evidence="9 10" id="KW-0472">Membrane</keyword>
<keyword evidence="7" id="KW-0653">Protein transport</keyword>
<feature type="transmembrane region" description="Helical" evidence="11">
    <location>
        <begin position="91"/>
        <end position="109"/>
    </location>
</feature>
<feature type="transmembrane region" description="Helical" evidence="11">
    <location>
        <begin position="6"/>
        <end position="24"/>
    </location>
</feature>
<dbReference type="Proteomes" id="UP000282759">
    <property type="component" value="Unassembled WGS sequence"/>
</dbReference>
<keyword evidence="5" id="KW-0997">Cell inner membrane</keyword>
<evidence type="ECO:0000256" key="3">
    <source>
        <dbReference type="ARBA" id="ARBA00022448"/>
    </source>
</evidence>
<dbReference type="Pfam" id="PF03544">
    <property type="entry name" value="TonB_C"/>
    <property type="match status" value="1"/>
</dbReference>
<dbReference type="InterPro" id="IPR006260">
    <property type="entry name" value="TonB/TolA_C"/>
</dbReference>
<keyword evidence="8 11" id="KW-1133">Transmembrane helix</keyword>
<protein>
    <submittedName>
        <fullName evidence="13">TonB family protein</fullName>
    </submittedName>
</protein>
<evidence type="ECO:0000256" key="5">
    <source>
        <dbReference type="ARBA" id="ARBA00022519"/>
    </source>
</evidence>
<dbReference type="SUPFAM" id="SSF56935">
    <property type="entry name" value="Porins"/>
    <property type="match status" value="1"/>
</dbReference>
<comment type="similarity">
    <text evidence="10">Belongs to the TonB-dependent receptor family.</text>
</comment>
<evidence type="ECO:0000313" key="14">
    <source>
        <dbReference type="Proteomes" id="UP000282759"/>
    </source>
</evidence>
<dbReference type="PANTHER" id="PTHR33446">
    <property type="entry name" value="PROTEIN TONB-RELATED"/>
    <property type="match status" value="1"/>
</dbReference>
<evidence type="ECO:0000256" key="7">
    <source>
        <dbReference type="ARBA" id="ARBA00022927"/>
    </source>
</evidence>
<dbReference type="GO" id="GO:0031992">
    <property type="term" value="F:energy transducer activity"/>
    <property type="evidence" value="ECO:0007669"/>
    <property type="project" value="TreeGrafter"/>
</dbReference>
<dbReference type="GO" id="GO:0009279">
    <property type="term" value="C:cell outer membrane"/>
    <property type="evidence" value="ECO:0007669"/>
    <property type="project" value="UniProtKB-SubCell"/>
</dbReference>
<comment type="subcellular location">
    <subcellularLocation>
        <location evidence="1">Cell inner membrane</location>
        <topology evidence="1">Single-pass membrane protein</topology>
        <orientation evidence="1">Periplasmic side</orientation>
    </subcellularLocation>
    <subcellularLocation>
        <location evidence="10">Cell outer membrane</location>
        <topology evidence="10">Multi-pass membrane protein</topology>
    </subcellularLocation>
</comment>
<evidence type="ECO:0000256" key="2">
    <source>
        <dbReference type="ARBA" id="ARBA00006555"/>
    </source>
</evidence>
<comment type="caution">
    <text evidence="13">The sequence shown here is derived from an EMBL/GenBank/DDBJ whole genome shotgun (WGS) entry which is preliminary data.</text>
</comment>
<evidence type="ECO:0000313" key="13">
    <source>
        <dbReference type="EMBL" id="RVU01731.1"/>
    </source>
</evidence>
<evidence type="ECO:0000256" key="9">
    <source>
        <dbReference type="ARBA" id="ARBA00023136"/>
    </source>
</evidence>
<evidence type="ECO:0000256" key="8">
    <source>
        <dbReference type="ARBA" id="ARBA00022989"/>
    </source>
</evidence>
<comment type="similarity">
    <text evidence="2">Belongs to the TonB family.</text>
</comment>
<keyword evidence="10" id="KW-1134">Transmembrane beta strand</keyword>
<accession>A0A437MVP2</accession>
<dbReference type="EMBL" id="SACK01000002">
    <property type="protein sequence ID" value="RVU01731.1"/>
    <property type="molecule type" value="Genomic_DNA"/>
</dbReference>
<keyword evidence="14" id="KW-1185">Reference proteome</keyword>
<dbReference type="Gene3D" id="2.170.130.10">
    <property type="entry name" value="TonB-dependent receptor, plug domain"/>
    <property type="match status" value="1"/>
</dbReference>
<dbReference type="PROSITE" id="PS52016">
    <property type="entry name" value="TONB_DEPENDENT_REC_3"/>
    <property type="match status" value="1"/>
</dbReference>
<dbReference type="RefSeq" id="WP_127704096.1">
    <property type="nucleotide sequence ID" value="NZ_SACK01000002.1"/>
</dbReference>
<evidence type="ECO:0000256" key="6">
    <source>
        <dbReference type="ARBA" id="ARBA00022692"/>
    </source>
</evidence>
<dbReference type="GO" id="GO:0015031">
    <property type="term" value="P:protein transport"/>
    <property type="evidence" value="ECO:0007669"/>
    <property type="project" value="UniProtKB-KW"/>
</dbReference>
<dbReference type="Gene3D" id="3.30.1150.10">
    <property type="match status" value="1"/>
</dbReference>
<dbReference type="PANTHER" id="PTHR33446:SF2">
    <property type="entry name" value="PROTEIN TONB"/>
    <property type="match status" value="1"/>
</dbReference>
<dbReference type="InterPro" id="IPR037066">
    <property type="entry name" value="Plug_dom_sf"/>
</dbReference>
<dbReference type="GO" id="GO:0098797">
    <property type="term" value="C:plasma membrane protein complex"/>
    <property type="evidence" value="ECO:0007669"/>
    <property type="project" value="TreeGrafter"/>
</dbReference>
<dbReference type="SUPFAM" id="SSF74653">
    <property type="entry name" value="TolA/TonB C-terminal domain"/>
    <property type="match status" value="1"/>
</dbReference>
<evidence type="ECO:0000256" key="10">
    <source>
        <dbReference type="PROSITE-ProRule" id="PRU01360"/>
    </source>
</evidence>
<dbReference type="InterPro" id="IPR037682">
    <property type="entry name" value="TonB_C"/>
</dbReference>
<dbReference type="CDD" id="cd07341">
    <property type="entry name" value="M56_BlaR1_MecR1_like"/>
    <property type="match status" value="1"/>
</dbReference>
<feature type="transmembrane region" description="Helical" evidence="11">
    <location>
        <begin position="36"/>
        <end position="53"/>
    </location>
</feature>
<gene>
    <name evidence="13" type="ORF">EOD41_07155</name>
</gene>
<dbReference type="Pfam" id="PF05569">
    <property type="entry name" value="Peptidase_M56"/>
    <property type="match status" value="1"/>
</dbReference>
<dbReference type="NCBIfam" id="TIGR01352">
    <property type="entry name" value="tonB_Cterm"/>
    <property type="match status" value="1"/>
</dbReference>
<name>A0A437MVP2_9SPHI</name>
<dbReference type="OrthoDB" id="649093at2"/>
<dbReference type="PROSITE" id="PS52015">
    <property type="entry name" value="TONB_CTD"/>
    <property type="match status" value="1"/>
</dbReference>
<proteinExistence type="inferred from homology"/>
<dbReference type="GO" id="GO:0055085">
    <property type="term" value="P:transmembrane transport"/>
    <property type="evidence" value="ECO:0007669"/>
    <property type="project" value="InterPro"/>
</dbReference>
<keyword evidence="10" id="KW-0998">Cell outer membrane</keyword>
<keyword evidence="3 10" id="KW-0813">Transport</keyword>
<evidence type="ECO:0000259" key="12">
    <source>
        <dbReference type="PROSITE" id="PS52015"/>
    </source>
</evidence>
<keyword evidence="6 10" id="KW-0812">Transmembrane</keyword>
<dbReference type="InterPro" id="IPR023997">
    <property type="entry name" value="TonB-dep_OMP_SusC/RagA_CS"/>
</dbReference>
<dbReference type="InterPro" id="IPR051045">
    <property type="entry name" value="TonB-dependent_transducer"/>
</dbReference>
<feature type="domain" description="TonB C-terminal" evidence="12">
    <location>
        <begin position="352"/>
        <end position="448"/>
    </location>
</feature>
<evidence type="ECO:0000256" key="1">
    <source>
        <dbReference type="ARBA" id="ARBA00004383"/>
    </source>
</evidence>
<dbReference type="AlphaFoldDB" id="A0A437MVP2"/>
<keyword evidence="4" id="KW-1003">Cell membrane</keyword>
<evidence type="ECO:0000256" key="11">
    <source>
        <dbReference type="SAM" id="Phobius"/>
    </source>
</evidence>